<organism evidence="1 2">
    <name type="scientific">Cyphellophora europaea (strain CBS 101466)</name>
    <name type="common">Phialophora europaea</name>
    <dbReference type="NCBI Taxonomy" id="1220924"/>
    <lineage>
        <taxon>Eukaryota</taxon>
        <taxon>Fungi</taxon>
        <taxon>Dikarya</taxon>
        <taxon>Ascomycota</taxon>
        <taxon>Pezizomycotina</taxon>
        <taxon>Eurotiomycetes</taxon>
        <taxon>Chaetothyriomycetidae</taxon>
        <taxon>Chaetothyriales</taxon>
        <taxon>Cyphellophoraceae</taxon>
        <taxon>Cyphellophora</taxon>
    </lineage>
</organism>
<dbReference type="InParanoid" id="W2S5Y4"/>
<dbReference type="GeneID" id="19969931"/>
<dbReference type="EMBL" id="KB822718">
    <property type="protein sequence ID" value="ETN43433.1"/>
    <property type="molecule type" value="Genomic_DNA"/>
</dbReference>
<dbReference type="PANTHER" id="PTHR40628">
    <property type="entry name" value="CHROMO DOMAIN-CONTAINING PROTEIN"/>
    <property type="match status" value="1"/>
</dbReference>
<evidence type="ECO:0000313" key="1">
    <source>
        <dbReference type="EMBL" id="ETN43433.1"/>
    </source>
</evidence>
<dbReference type="AlphaFoldDB" id="W2S5Y4"/>
<accession>W2S5Y4</accession>
<gene>
    <name evidence="1" type="ORF">HMPREF1541_02592</name>
</gene>
<sequence length="248" mass="28237">MPGDLLDVIGIGTVEIPTKRSPNLSGTAAHGSLILDNVLHVPNALCHGIGHPIFHQGYSVMTHFTDKFLGTIKDQNGKNVAFFDPNKRLFGIKLRETPRTFDLWGRQSCGWARVKKWLSLSATLARGGETENAEKAFLKKHYGSELKFLMTQGLSIYKDERREDGRQILRALMQDEDEDGEDDEEGSEFDFTGHQADYNFTHKQLDWIEKNYKNSENFMISYGLKFYDNDDLHEAKAIANAMMRDDDD</sequence>
<dbReference type="PANTHER" id="PTHR40628:SF1">
    <property type="entry name" value="CHROMO DOMAIN-CONTAINING PROTEIN"/>
    <property type="match status" value="1"/>
</dbReference>
<keyword evidence="2" id="KW-1185">Reference proteome</keyword>
<dbReference type="HOGENOM" id="CLU_077197_0_0_1"/>
<protein>
    <submittedName>
        <fullName evidence="1">Uncharacterized protein</fullName>
    </submittedName>
</protein>
<dbReference type="Proteomes" id="UP000030752">
    <property type="component" value="Unassembled WGS sequence"/>
</dbReference>
<dbReference type="VEuPathDB" id="FungiDB:HMPREF1541_02592"/>
<reference evidence="1 2" key="1">
    <citation type="submission" date="2013-03" db="EMBL/GenBank/DDBJ databases">
        <title>The Genome Sequence of Phialophora europaea CBS 101466.</title>
        <authorList>
            <consortium name="The Broad Institute Genomics Platform"/>
            <person name="Cuomo C."/>
            <person name="de Hoog S."/>
            <person name="Gorbushina A."/>
            <person name="Walker B."/>
            <person name="Young S.K."/>
            <person name="Zeng Q."/>
            <person name="Gargeya S."/>
            <person name="Fitzgerald M."/>
            <person name="Haas B."/>
            <person name="Abouelleil A."/>
            <person name="Allen A.W."/>
            <person name="Alvarado L."/>
            <person name="Arachchi H.M."/>
            <person name="Berlin A.M."/>
            <person name="Chapman S.B."/>
            <person name="Gainer-Dewar J."/>
            <person name="Goldberg J."/>
            <person name="Griggs A."/>
            <person name="Gujja S."/>
            <person name="Hansen M."/>
            <person name="Howarth C."/>
            <person name="Imamovic A."/>
            <person name="Ireland A."/>
            <person name="Larimer J."/>
            <person name="McCowan C."/>
            <person name="Murphy C."/>
            <person name="Pearson M."/>
            <person name="Poon T.W."/>
            <person name="Priest M."/>
            <person name="Roberts A."/>
            <person name="Saif S."/>
            <person name="Shea T."/>
            <person name="Sisk P."/>
            <person name="Sykes S."/>
            <person name="Wortman J."/>
            <person name="Nusbaum C."/>
            <person name="Birren B."/>
        </authorList>
    </citation>
    <scope>NUCLEOTIDE SEQUENCE [LARGE SCALE GENOMIC DNA]</scope>
    <source>
        <strain evidence="1 2">CBS 101466</strain>
    </source>
</reference>
<evidence type="ECO:0000313" key="2">
    <source>
        <dbReference type="Proteomes" id="UP000030752"/>
    </source>
</evidence>
<dbReference type="RefSeq" id="XP_008715169.1">
    <property type="nucleotide sequence ID" value="XM_008716947.1"/>
</dbReference>
<proteinExistence type="predicted"/>
<dbReference type="eggNOG" id="ENOG502R8T5">
    <property type="taxonomic scope" value="Eukaryota"/>
</dbReference>
<dbReference type="OrthoDB" id="4161155at2759"/>
<name>W2S5Y4_CYPE1</name>